<evidence type="ECO:0000313" key="2">
    <source>
        <dbReference type="Proteomes" id="UP000054937"/>
    </source>
</evidence>
<accession>A0A0V0QYV0</accession>
<reference evidence="1 2" key="1">
    <citation type="journal article" date="2015" name="Sci. Rep.">
        <title>Genome of the facultative scuticociliatosis pathogen Pseudocohnilembus persalinus provides insight into its virulence through horizontal gene transfer.</title>
        <authorList>
            <person name="Xiong J."/>
            <person name="Wang G."/>
            <person name="Cheng J."/>
            <person name="Tian M."/>
            <person name="Pan X."/>
            <person name="Warren A."/>
            <person name="Jiang C."/>
            <person name="Yuan D."/>
            <person name="Miao W."/>
        </authorList>
    </citation>
    <scope>NUCLEOTIDE SEQUENCE [LARGE SCALE GENOMIC DNA]</scope>
    <source>
        <strain evidence="1">36N120E</strain>
    </source>
</reference>
<proteinExistence type="predicted"/>
<dbReference type="EMBL" id="LDAU01000082">
    <property type="protein sequence ID" value="KRX07529.1"/>
    <property type="molecule type" value="Genomic_DNA"/>
</dbReference>
<dbReference type="Proteomes" id="UP000054937">
    <property type="component" value="Unassembled WGS sequence"/>
</dbReference>
<dbReference type="AlphaFoldDB" id="A0A0V0QYV0"/>
<evidence type="ECO:0000313" key="1">
    <source>
        <dbReference type="EMBL" id="KRX07529.1"/>
    </source>
</evidence>
<organism evidence="1 2">
    <name type="scientific">Pseudocohnilembus persalinus</name>
    <name type="common">Ciliate</name>
    <dbReference type="NCBI Taxonomy" id="266149"/>
    <lineage>
        <taxon>Eukaryota</taxon>
        <taxon>Sar</taxon>
        <taxon>Alveolata</taxon>
        <taxon>Ciliophora</taxon>
        <taxon>Intramacronucleata</taxon>
        <taxon>Oligohymenophorea</taxon>
        <taxon>Scuticociliatia</taxon>
        <taxon>Philasterida</taxon>
        <taxon>Pseudocohnilembidae</taxon>
        <taxon>Pseudocohnilembus</taxon>
    </lineage>
</organism>
<sequence>MDLFNINQIDQYNDQLIKNLKSEQQKQLIAELQQYNQSFQQQGLVQLQYLNQKQQYCEINKEQTKNQSHDQEMMENIKSLQKNQFISLVKNCDKNDTIQNDIQDINIKKKKKLQMSQQENMKFKKWSLGILE</sequence>
<name>A0A0V0QYV0_PSEPJ</name>
<gene>
    <name evidence="1" type="ORF">PPERSA_11078</name>
</gene>
<comment type="caution">
    <text evidence="1">The sequence shown here is derived from an EMBL/GenBank/DDBJ whole genome shotgun (WGS) entry which is preliminary data.</text>
</comment>
<keyword evidence="2" id="KW-1185">Reference proteome</keyword>
<dbReference type="InParanoid" id="A0A0V0QYV0"/>
<protein>
    <submittedName>
        <fullName evidence="1">Uncharacterized protein</fullName>
    </submittedName>
</protein>